<feature type="domain" description="Myb-like" evidence="3">
    <location>
        <begin position="205"/>
        <end position="259"/>
    </location>
</feature>
<feature type="compositionally biased region" description="Polar residues" evidence="2">
    <location>
        <begin position="1020"/>
        <end position="1032"/>
    </location>
</feature>
<evidence type="ECO:0000256" key="2">
    <source>
        <dbReference type="SAM" id="MobiDB-lite"/>
    </source>
</evidence>
<evidence type="ECO:0008006" key="7">
    <source>
        <dbReference type="Google" id="ProtNLM"/>
    </source>
</evidence>
<feature type="compositionally biased region" description="Low complexity" evidence="2">
    <location>
        <begin position="994"/>
        <end position="1004"/>
    </location>
</feature>
<dbReference type="SUPFAM" id="SSF46689">
    <property type="entry name" value="Homeodomain-like"/>
    <property type="match status" value="2"/>
</dbReference>
<feature type="region of interest" description="Disordered" evidence="2">
    <location>
        <begin position="1126"/>
        <end position="1167"/>
    </location>
</feature>
<dbReference type="PANTHER" id="PTHR46734">
    <property type="entry name" value="TELOMERIC REPEAT-BINDING FACTOR 1 TERF1"/>
    <property type="match status" value="1"/>
</dbReference>
<feature type="compositionally biased region" description="Basic residues" evidence="2">
    <location>
        <begin position="864"/>
        <end position="873"/>
    </location>
</feature>
<dbReference type="PANTHER" id="PTHR46734:SF1">
    <property type="entry name" value="TELOMERIC REPEAT-BINDING FACTOR 1"/>
    <property type="match status" value="1"/>
</dbReference>
<feature type="region of interest" description="Disordered" evidence="2">
    <location>
        <begin position="770"/>
        <end position="842"/>
    </location>
</feature>
<dbReference type="EMBL" id="MU157939">
    <property type="protein sequence ID" value="KAF9522625.1"/>
    <property type="molecule type" value="Genomic_DNA"/>
</dbReference>
<evidence type="ECO:0000313" key="6">
    <source>
        <dbReference type="Proteomes" id="UP000807306"/>
    </source>
</evidence>
<dbReference type="InterPro" id="IPR009057">
    <property type="entry name" value="Homeodomain-like_sf"/>
</dbReference>
<feature type="compositionally biased region" description="Low complexity" evidence="2">
    <location>
        <begin position="12"/>
        <end position="30"/>
    </location>
</feature>
<feature type="region of interest" description="Disordered" evidence="2">
    <location>
        <begin position="270"/>
        <end position="402"/>
    </location>
</feature>
<reference evidence="5" key="1">
    <citation type="submission" date="2020-11" db="EMBL/GenBank/DDBJ databases">
        <authorList>
            <consortium name="DOE Joint Genome Institute"/>
            <person name="Ahrendt S."/>
            <person name="Riley R."/>
            <person name="Andreopoulos W."/>
            <person name="Labutti K."/>
            <person name="Pangilinan J."/>
            <person name="Ruiz-Duenas F.J."/>
            <person name="Barrasa J.M."/>
            <person name="Sanchez-Garcia M."/>
            <person name="Camarero S."/>
            <person name="Miyauchi S."/>
            <person name="Serrano A."/>
            <person name="Linde D."/>
            <person name="Babiker R."/>
            <person name="Drula E."/>
            <person name="Ayuso-Fernandez I."/>
            <person name="Pacheco R."/>
            <person name="Padilla G."/>
            <person name="Ferreira P."/>
            <person name="Barriuso J."/>
            <person name="Kellner H."/>
            <person name="Castanera R."/>
            <person name="Alfaro M."/>
            <person name="Ramirez L."/>
            <person name="Pisabarro A.G."/>
            <person name="Kuo A."/>
            <person name="Tritt A."/>
            <person name="Lipzen A."/>
            <person name="He G."/>
            <person name="Yan M."/>
            <person name="Ng V."/>
            <person name="Cullen D."/>
            <person name="Martin F."/>
            <person name="Rosso M.-N."/>
            <person name="Henrissat B."/>
            <person name="Hibbett D."/>
            <person name="Martinez A.T."/>
            <person name="Grigoriev I.V."/>
        </authorList>
    </citation>
    <scope>NUCLEOTIDE SEQUENCE</scope>
    <source>
        <strain evidence="5">CBS 506.95</strain>
    </source>
</reference>
<feature type="compositionally biased region" description="Polar residues" evidence="2">
    <location>
        <begin position="968"/>
        <end position="985"/>
    </location>
</feature>
<dbReference type="SMART" id="SM00717">
    <property type="entry name" value="SANT"/>
    <property type="match status" value="2"/>
</dbReference>
<dbReference type="Gene3D" id="1.10.10.60">
    <property type="entry name" value="Homeodomain-like"/>
    <property type="match status" value="1"/>
</dbReference>
<feature type="compositionally biased region" description="Acidic residues" evidence="2">
    <location>
        <begin position="325"/>
        <end position="338"/>
    </location>
</feature>
<feature type="region of interest" description="Disordered" evidence="2">
    <location>
        <begin position="576"/>
        <end position="603"/>
    </location>
</feature>
<protein>
    <recommendedName>
        <fullName evidence="7">Meiotically up-regulated gene 152 protein</fullName>
    </recommendedName>
</protein>
<evidence type="ECO:0000259" key="3">
    <source>
        <dbReference type="PROSITE" id="PS50090"/>
    </source>
</evidence>
<feature type="compositionally biased region" description="Low complexity" evidence="2">
    <location>
        <begin position="448"/>
        <end position="462"/>
    </location>
</feature>
<accession>A0A9P6E524</accession>
<dbReference type="CDD" id="cd11660">
    <property type="entry name" value="SANT_TRF"/>
    <property type="match status" value="2"/>
</dbReference>
<feature type="compositionally biased region" description="Basic and acidic residues" evidence="2">
    <location>
        <begin position="276"/>
        <end position="286"/>
    </location>
</feature>
<feature type="region of interest" description="Disordered" evidence="2">
    <location>
        <begin position="1219"/>
        <end position="1240"/>
    </location>
</feature>
<gene>
    <name evidence="5" type="ORF">CPB83DRAFT_864185</name>
</gene>
<dbReference type="InterPro" id="IPR052450">
    <property type="entry name" value="TRBD-Containing_Protein"/>
</dbReference>
<feature type="compositionally biased region" description="Polar residues" evidence="2">
    <location>
        <begin position="1153"/>
        <end position="1165"/>
    </location>
</feature>
<dbReference type="InterPro" id="IPR001005">
    <property type="entry name" value="SANT/Myb"/>
</dbReference>
<dbReference type="Pfam" id="PF00249">
    <property type="entry name" value="Myb_DNA-binding"/>
    <property type="match status" value="1"/>
</dbReference>
<feature type="region of interest" description="Disordered" evidence="2">
    <location>
        <begin position="859"/>
        <end position="1035"/>
    </location>
</feature>
<feature type="compositionally biased region" description="Low complexity" evidence="2">
    <location>
        <begin position="953"/>
        <end position="962"/>
    </location>
</feature>
<keyword evidence="1" id="KW-0539">Nucleus</keyword>
<feature type="domain" description="HTH myb-type" evidence="4">
    <location>
        <begin position="205"/>
        <end position="263"/>
    </location>
</feature>
<dbReference type="PROSITE" id="PS51294">
    <property type="entry name" value="HTH_MYB"/>
    <property type="match status" value="2"/>
</dbReference>
<feature type="region of interest" description="Disordered" evidence="2">
    <location>
        <begin position="671"/>
        <end position="692"/>
    </location>
</feature>
<feature type="compositionally biased region" description="Polar residues" evidence="2">
    <location>
        <begin position="1126"/>
        <end position="1141"/>
    </location>
</feature>
<feature type="compositionally biased region" description="Basic and acidic residues" evidence="2">
    <location>
        <begin position="90"/>
        <end position="119"/>
    </location>
</feature>
<feature type="compositionally biased region" description="Low complexity" evidence="2">
    <location>
        <begin position="830"/>
        <end position="842"/>
    </location>
</feature>
<evidence type="ECO:0000313" key="5">
    <source>
        <dbReference type="EMBL" id="KAF9522625.1"/>
    </source>
</evidence>
<feature type="compositionally biased region" description="Low complexity" evidence="2">
    <location>
        <begin position="75"/>
        <end position="89"/>
    </location>
</feature>
<proteinExistence type="predicted"/>
<feature type="compositionally biased region" description="Polar residues" evidence="2">
    <location>
        <begin position="1"/>
        <end position="11"/>
    </location>
</feature>
<dbReference type="AlphaFoldDB" id="A0A9P6E524"/>
<feature type="compositionally biased region" description="Polar residues" evidence="2">
    <location>
        <begin position="907"/>
        <end position="920"/>
    </location>
</feature>
<feature type="region of interest" description="Disordered" evidence="2">
    <location>
        <begin position="1"/>
        <end position="127"/>
    </location>
</feature>
<feature type="domain" description="Myb-like" evidence="3">
    <location>
        <begin position="117"/>
        <end position="172"/>
    </location>
</feature>
<dbReference type="InterPro" id="IPR017930">
    <property type="entry name" value="Myb_dom"/>
</dbReference>
<feature type="compositionally biased region" description="Low complexity" evidence="2">
    <location>
        <begin position="355"/>
        <end position="398"/>
    </location>
</feature>
<dbReference type="PROSITE" id="PS50090">
    <property type="entry name" value="MYB_LIKE"/>
    <property type="match status" value="2"/>
</dbReference>
<feature type="compositionally biased region" description="Basic residues" evidence="2">
    <location>
        <begin position="1005"/>
        <end position="1016"/>
    </location>
</feature>
<feature type="compositionally biased region" description="Low complexity" evidence="2">
    <location>
        <begin position="874"/>
        <end position="884"/>
    </location>
</feature>
<dbReference type="OrthoDB" id="608866at2759"/>
<sequence>MASASSPAQGATKSQPSPSGLSSTSSFSFKAPYPVSTVPPASVSALKQRRVSLASPSSPRVVQPWSFRDEMGLDSQSSEGAASSSSLGEQKGRSTSEKKGKIRKIDSSKGTDESQTPEKKARKKWSQEETMMLVNGCQIHGVGNWKTILQDPNLKFHDRTAVDLKDRFRTYFPDAYKKHYPNAKTHLSNKIRSTFPDGSSLFEKTRSKRRRPFTEAEDAALKAGYEKHGTTWATIVKDPIFQEQNRRSTDLRDRFRNAFPHLYQAAGYKPRSTIKKKADGPVRAADDNLSQMSTAGPVRSRRRAQSSTGFLRGGTKSVPQSTACSEDEDSSGGEEEEDKSPFKKPATPPLFRNKSSSTSPSPYRSLKSSPPNVSVATPSSISSLPTPASAPATSSPPTLGADAYMETMNDDVEYITIETESLNIPDFLPSDTHSDMENIETWSSGANTPTHSSTAAWSTAGASPTTSHLSDFLLNNSGGGVSNNPSNTSSPFINRRNDFLGGNMIGKSAWGQDWFSPNPRLDASSGSISSTSSSSFIDHNGNFSPAPGSPFSFHPHLNHGVLDRYDLFPPSMPADISSEAGIGDSHTTFSDDDQGGAGASAGGTGFKGYHSQIAGDLISSGAGAGSRMQSFASMPLSLAGLYNSQFALSNMNLNSFGSTGSEIMGLGLEGIPEDAGGPNSGSNAMQLDGHTTGYSSITDELGLTGISLDDNHDSSTGSTASGSHLGQAIDATMEDLRSDGLVSGVKEKVEPTESSMLSDHFSLEDLVDMSNGQDQDDEHDLEQNATPPATPLMTHSRSRMRSSQAGGSGQGSGGHHRSISVPPTEARNAVGDGMSVGNGNNSSGYGNYGVPMSMDDVGVGLMHSHPHGHHHHPSYYGHPYQSHPNSPPHGMNQSLSPNLGRGLENLFATSSNVQSQSRMGRSSELMRSGNAGPRPIATTSISSPALLHAPHTPRQQPRVQPQHVRHQSQPQAQAQNGSMFSSQLMLSPALNAKPSSSSSTPSHTPHSHPSRHHHGLSHGITESQNTGSSSNPDVWRMPATAAAAPSSWMNSNSLNITSPDFYNVPYLDLHYATYGMAMAGQQNANGGEALDLAQSAAMNSSTMSSGQMGVQGMSLSSLGLNLAFGNNQSSNSSVKESTPSPFGTIRMQHHSNHNSAKQGSSQLPPSDSFASVAAALAAASSVGQSSGISTDSIGGLGMGSFAGLDITGTGTIRQSHFKNASSNQGLGRSMSHHRGQSAVCPQDLMLKTETNKRKRASWDGGLV</sequence>
<organism evidence="5 6">
    <name type="scientific">Crepidotus variabilis</name>
    <dbReference type="NCBI Taxonomy" id="179855"/>
    <lineage>
        <taxon>Eukaryota</taxon>
        <taxon>Fungi</taxon>
        <taxon>Dikarya</taxon>
        <taxon>Basidiomycota</taxon>
        <taxon>Agaricomycotina</taxon>
        <taxon>Agaricomycetes</taxon>
        <taxon>Agaricomycetidae</taxon>
        <taxon>Agaricales</taxon>
        <taxon>Agaricineae</taxon>
        <taxon>Crepidotaceae</taxon>
        <taxon>Crepidotus</taxon>
    </lineage>
</organism>
<name>A0A9P6E524_9AGAR</name>
<feature type="region of interest" description="Disordered" evidence="2">
    <location>
        <begin position="424"/>
        <end position="462"/>
    </location>
</feature>
<dbReference type="Gene3D" id="1.10.246.220">
    <property type="match status" value="1"/>
</dbReference>
<comment type="caution">
    <text evidence="5">The sequence shown here is derived from an EMBL/GenBank/DDBJ whole genome shotgun (WGS) entry which is preliminary data.</text>
</comment>
<dbReference type="Proteomes" id="UP000807306">
    <property type="component" value="Unassembled WGS sequence"/>
</dbReference>
<evidence type="ECO:0000259" key="4">
    <source>
        <dbReference type="PROSITE" id="PS51294"/>
    </source>
</evidence>
<feature type="domain" description="HTH myb-type" evidence="4">
    <location>
        <begin position="118"/>
        <end position="176"/>
    </location>
</feature>
<evidence type="ECO:0000256" key="1">
    <source>
        <dbReference type="ARBA" id="ARBA00023242"/>
    </source>
</evidence>
<keyword evidence="6" id="KW-1185">Reference proteome</keyword>